<sequence>MNNNNNSITEINGLEILQNLKEISVKNCKIERIKGFEQFPNLTKLYLQNNQIRKLKGLKNLKKLKTINLSKNKIVEIDCRQLPLAENIDLTDNLIMKIKNPSYSSRFVISCKINNKFEVKMEGNGVRIFGNNNASILLKDHSIFIEKNGLLHQHTVLDKKYSGFTEFTAIIKKTRLRKKTKIQISKVYPLRIDKINHDLEAQFREICSNLLIWVENDYDLRLLRKDLIIPLMEQLGEKKDAVAEKAFKEFKNYNKPQEEAEQISKNSVKGSLKGTTLKRKLFNPDTNDLLSVLYFNDFHDIEIKLLTPEAKPIKDENGNRLYDAG</sequence>
<protein>
    <submittedName>
        <fullName evidence="3">Uncharacterized protein</fullName>
    </submittedName>
</protein>
<evidence type="ECO:0000313" key="3">
    <source>
        <dbReference type="EMBL" id="KKL90615.1"/>
    </source>
</evidence>
<dbReference type="PROSITE" id="PS51450">
    <property type="entry name" value="LRR"/>
    <property type="match status" value="1"/>
</dbReference>
<evidence type="ECO:0000256" key="1">
    <source>
        <dbReference type="ARBA" id="ARBA00022614"/>
    </source>
</evidence>
<comment type="caution">
    <text evidence="3">The sequence shown here is derived from an EMBL/GenBank/DDBJ whole genome shotgun (WGS) entry which is preliminary data.</text>
</comment>
<name>A0A0F9I9Y1_9ZZZZ</name>
<accession>A0A0F9I9Y1</accession>
<keyword evidence="1" id="KW-0433">Leucine-rich repeat</keyword>
<dbReference type="InterPro" id="IPR032675">
    <property type="entry name" value="LRR_dom_sf"/>
</dbReference>
<dbReference type="Pfam" id="PF12799">
    <property type="entry name" value="LRR_4"/>
    <property type="match status" value="1"/>
</dbReference>
<dbReference type="InterPro" id="IPR001611">
    <property type="entry name" value="Leu-rich_rpt"/>
</dbReference>
<proteinExistence type="predicted"/>
<dbReference type="Gene3D" id="3.80.10.10">
    <property type="entry name" value="Ribonuclease Inhibitor"/>
    <property type="match status" value="1"/>
</dbReference>
<keyword evidence="2" id="KW-0677">Repeat</keyword>
<dbReference type="PANTHER" id="PTHR46652:SF3">
    <property type="entry name" value="LEUCINE-RICH REPEAT-CONTAINING PROTEIN 9"/>
    <property type="match status" value="1"/>
</dbReference>
<dbReference type="InterPro" id="IPR050836">
    <property type="entry name" value="SDS22/Internalin_LRR"/>
</dbReference>
<dbReference type="SUPFAM" id="SSF52058">
    <property type="entry name" value="L domain-like"/>
    <property type="match status" value="1"/>
</dbReference>
<gene>
    <name evidence="3" type="ORF">LCGC14_1902900</name>
</gene>
<reference evidence="3" key="1">
    <citation type="journal article" date="2015" name="Nature">
        <title>Complex archaea that bridge the gap between prokaryotes and eukaryotes.</title>
        <authorList>
            <person name="Spang A."/>
            <person name="Saw J.H."/>
            <person name="Jorgensen S.L."/>
            <person name="Zaremba-Niedzwiedzka K."/>
            <person name="Martijn J."/>
            <person name="Lind A.E."/>
            <person name="van Eijk R."/>
            <person name="Schleper C."/>
            <person name="Guy L."/>
            <person name="Ettema T.J."/>
        </authorList>
    </citation>
    <scope>NUCLEOTIDE SEQUENCE</scope>
</reference>
<dbReference type="SMART" id="SM00365">
    <property type="entry name" value="LRR_SD22"/>
    <property type="match status" value="3"/>
</dbReference>
<organism evidence="3">
    <name type="scientific">marine sediment metagenome</name>
    <dbReference type="NCBI Taxonomy" id="412755"/>
    <lineage>
        <taxon>unclassified sequences</taxon>
        <taxon>metagenomes</taxon>
        <taxon>ecological metagenomes</taxon>
    </lineage>
</organism>
<dbReference type="EMBL" id="LAZR01019963">
    <property type="protein sequence ID" value="KKL90615.1"/>
    <property type="molecule type" value="Genomic_DNA"/>
</dbReference>
<dbReference type="InterPro" id="IPR025875">
    <property type="entry name" value="Leu-rich_rpt_4"/>
</dbReference>
<dbReference type="AlphaFoldDB" id="A0A0F9I9Y1"/>
<evidence type="ECO:0000256" key="2">
    <source>
        <dbReference type="ARBA" id="ARBA00022737"/>
    </source>
</evidence>
<dbReference type="PANTHER" id="PTHR46652">
    <property type="entry name" value="LEUCINE-RICH REPEAT AND IQ DOMAIN-CONTAINING PROTEIN 1-RELATED"/>
    <property type="match status" value="1"/>
</dbReference>